<proteinExistence type="predicted"/>
<dbReference type="Pfam" id="PF13365">
    <property type="entry name" value="Trypsin_2"/>
    <property type="match status" value="1"/>
</dbReference>
<dbReference type="GO" id="GO:0004252">
    <property type="term" value="F:serine-type endopeptidase activity"/>
    <property type="evidence" value="ECO:0007669"/>
    <property type="project" value="InterPro"/>
</dbReference>
<dbReference type="EC" id="3.4.21.107" evidence="1"/>
<dbReference type="GO" id="GO:0042597">
    <property type="term" value="C:periplasmic space"/>
    <property type="evidence" value="ECO:0007669"/>
    <property type="project" value="TreeGrafter"/>
</dbReference>
<dbReference type="Proteomes" id="UP000254340">
    <property type="component" value="Unassembled WGS sequence"/>
</dbReference>
<keyword evidence="1" id="KW-0378">Hydrolase</keyword>
<dbReference type="SUPFAM" id="SSF50494">
    <property type="entry name" value="Trypsin-like serine proteases"/>
    <property type="match status" value="1"/>
</dbReference>
<dbReference type="EMBL" id="UGLH01000006">
    <property type="protein sequence ID" value="STT82245.1"/>
    <property type="molecule type" value="Genomic_DNA"/>
</dbReference>
<protein>
    <submittedName>
        <fullName evidence="1">Serine endoprotease</fullName>
        <ecNumber evidence="1">3.4.21.107</ecNumber>
    </submittedName>
</protein>
<reference evidence="1 2" key="1">
    <citation type="submission" date="2018-06" db="EMBL/GenBank/DDBJ databases">
        <authorList>
            <consortium name="Pathogen Informatics"/>
            <person name="Doyle S."/>
        </authorList>
    </citation>
    <scope>NUCLEOTIDE SEQUENCE [LARGE SCALE GENOMIC DNA]</scope>
    <source>
        <strain evidence="1 2">NCTC5047</strain>
    </source>
</reference>
<keyword evidence="1" id="KW-0645">Protease</keyword>
<organism evidence="1 2">
    <name type="scientific">Klebsiella pneumoniae</name>
    <dbReference type="NCBI Taxonomy" id="573"/>
    <lineage>
        <taxon>Bacteria</taxon>
        <taxon>Pseudomonadati</taxon>
        <taxon>Pseudomonadota</taxon>
        <taxon>Gammaproteobacteria</taxon>
        <taxon>Enterobacterales</taxon>
        <taxon>Enterobacteriaceae</taxon>
        <taxon>Klebsiella/Raoultella group</taxon>
        <taxon>Klebsiella</taxon>
        <taxon>Klebsiella pneumoniae complex</taxon>
    </lineage>
</organism>
<evidence type="ECO:0000313" key="1">
    <source>
        <dbReference type="EMBL" id="STT82245.1"/>
    </source>
</evidence>
<evidence type="ECO:0000313" key="2">
    <source>
        <dbReference type="Proteomes" id="UP000254340"/>
    </source>
</evidence>
<dbReference type="InterPro" id="IPR001940">
    <property type="entry name" value="Peptidase_S1C"/>
</dbReference>
<sequence>MPGQGALPSLAPMLEKVLPAVVSVQVEGTASPTLNMSEELKKYFGDNAPQEQAQPFEGLGSGVIIDAAKGYVLTNNHVINQAQKISVQLNDGREFDAKLVGSDEQSDIALLQLIKPDHLTQIAIADSDKLRVGDFAVAVGNPFGLGQTATSGIISALAAAA</sequence>
<dbReference type="InterPro" id="IPR009003">
    <property type="entry name" value="Peptidase_S1_PA"/>
</dbReference>
<dbReference type="Gene3D" id="2.40.10.120">
    <property type="match status" value="1"/>
</dbReference>
<gene>
    <name evidence="1" type="primary">degQ_1</name>
    <name evidence="1" type="ORF">NCTC5047_03194</name>
</gene>
<accession>A0A377XJ36</accession>
<dbReference type="AlphaFoldDB" id="A0A377XJ36"/>
<dbReference type="PANTHER" id="PTHR22939">
    <property type="entry name" value="SERINE PROTEASE FAMILY S1C HTRA-RELATED"/>
    <property type="match status" value="1"/>
</dbReference>
<dbReference type="PANTHER" id="PTHR22939:SF101">
    <property type="entry name" value="PERIPLASMIC PH-DEPENDENT SERINE ENDOPROTEASE DEGQ"/>
    <property type="match status" value="1"/>
</dbReference>
<dbReference type="PRINTS" id="PR00834">
    <property type="entry name" value="PROTEASES2C"/>
</dbReference>
<dbReference type="GO" id="GO:0006515">
    <property type="term" value="P:protein quality control for misfolded or incompletely synthesized proteins"/>
    <property type="evidence" value="ECO:0007669"/>
    <property type="project" value="TreeGrafter"/>
</dbReference>
<name>A0A377XJ36_KLEPN</name>